<evidence type="ECO:0000313" key="3">
    <source>
        <dbReference type="Proteomes" id="UP000036000"/>
    </source>
</evidence>
<dbReference type="PANTHER" id="PTHR10953">
    <property type="entry name" value="UBIQUITIN-ACTIVATING ENZYME E1"/>
    <property type="match status" value="1"/>
</dbReference>
<organism evidence="2 3">
    <name type="scientific">Levilactobacillus koreensis</name>
    <dbReference type="NCBI Taxonomy" id="637971"/>
    <lineage>
        <taxon>Bacteria</taxon>
        <taxon>Bacillati</taxon>
        <taxon>Bacillota</taxon>
        <taxon>Bacilli</taxon>
        <taxon>Lactobacillales</taxon>
        <taxon>Lactobacillaceae</taxon>
        <taxon>Levilactobacillus</taxon>
    </lineage>
</organism>
<feature type="domain" description="THIF-type NAD/FAD binding fold" evidence="1">
    <location>
        <begin position="5"/>
        <end position="239"/>
    </location>
</feature>
<keyword evidence="3" id="KW-1185">Reference proteome</keyword>
<name>A0AAC8UVA2_9LACO</name>
<accession>A0AAC8UVA2</accession>
<dbReference type="Pfam" id="PF00899">
    <property type="entry name" value="ThiF"/>
    <property type="match status" value="1"/>
</dbReference>
<dbReference type="RefSeq" id="WP_048733324.1">
    <property type="nucleotide sequence ID" value="NZ_CP012033.1"/>
</dbReference>
<dbReference type="InterPro" id="IPR000594">
    <property type="entry name" value="ThiF_NAD_FAD-bd"/>
</dbReference>
<dbReference type="Proteomes" id="UP000036000">
    <property type="component" value="Chromosome"/>
</dbReference>
<gene>
    <name evidence="2" type="ORF">ABN16_04685</name>
</gene>
<dbReference type="KEGG" id="lko:ABN16_04685"/>
<reference evidence="2 3" key="1">
    <citation type="submission" date="2015-07" db="EMBL/GenBank/DDBJ databases">
        <title>Lactobacillus korensis/26-25/ whole genome sequencing.</title>
        <authorList>
            <person name="Kim M.K."/>
            <person name="Im W.-T."/>
            <person name="Srinivasan S."/>
            <person name="Lee J.-J."/>
        </authorList>
    </citation>
    <scope>NUCLEOTIDE SEQUENCE [LARGE SCALE GENOMIC DNA]</scope>
    <source>
        <strain evidence="2 3">26-25</strain>
    </source>
</reference>
<dbReference type="InterPro" id="IPR035985">
    <property type="entry name" value="Ubiquitin-activating_enz"/>
</dbReference>
<dbReference type="GO" id="GO:0004792">
    <property type="term" value="F:thiosulfate-cyanide sulfurtransferase activity"/>
    <property type="evidence" value="ECO:0007669"/>
    <property type="project" value="TreeGrafter"/>
</dbReference>
<dbReference type="GO" id="GO:0008146">
    <property type="term" value="F:sulfotransferase activity"/>
    <property type="evidence" value="ECO:0007669"/>
    <property type="project" value="TreeGrafter"/>
</dbReference>
<dbReference type="EMBL" id="CP012033">
    <property type="protein sequence ID" value="AKP64359.1"/>
    <property type="molecule type" value="Genomic_DNA"/>
</dbReference>
<sequence>MTTRYDRQERVKVIGVAGQAKISAATILIAGAGALGSYAAEQLVRAGVGHLVLVDPDVVSTTNLQRQTLFTEADVAAGTLKVVAAKAHLLAINHAVTIDAIPGPLTADLLLHTRFDLLLDCLDNYQARDLINKAALKRDFDYIFASCAGTFGSVMPISPRRHACLSCVYPNLDDLKQTDCDLIGVNTALVPLVSALQVSLALHYLVDKPTVDFDHLTTIDNWQLDQQKFKVRKSVTCPVCHHTDWDLTEPAAPQAVSVLCGTQTYSAAITTPNLTTVIDWLVDRHVSVRQFKAFITFDWQDATISIFQNGKVLLYGLPDLPTATRLFTGLRQVLPLQEVSAS</sequence>
<protein>
    <submittedName>
        <fullName evidence="2">Molybdopterin biosynthesis protein MoeB</fullName>
    </submittedName>
</protein>
<dbReference type="SUPFAM" id="SSF69572">
    <property type="entry name" value="Activating enzymes of the ubiquitin-like proteins"/>
    <property type="match status" value="1"/>
</dbReference>
<dbReference type="GO" id="GO:0008641">
    <property type="term" value="F:ubiquitin-like modifier activating enzyme activity"/>
    <property type="evidence" value="ECO:0007669"/>
    <property type="project" value="InterPro"/>
</dbReference>
<proteinExistence type="predicted"/>
<dbReference type="PANTHER" id="PTHR10953:SF102">
    <property type="entry name" value="ADENYLYLTRANSFERASE AND SULFURTRANSFERASE MOCS3"/>
    <property type="match status" value="1"/>
</dbReference>
<dbReference type="GO" id="GO:0016779">
    <property type="term" value="F:nucleotidyltransferase activity"/>
    <property type="evidence" value="ECO:0007669"/>
    <property type="project" value="TreeGrafter"/>
</dbReference>
<evidence type="ECO:0000259" key="1">
    <source>
        <dbReference type="Pfam" id="PF00899"/>
    </source>
</evidence>
<dbReference type="AlphaFoldDB" id="A0AAC8UVA2"/>
<dbReference type="GO" id="GO:0005829">
    <property type="term" value="C:cytosol"/>
    <property type="evidence" value="ECO:0007669"/>
    <property type="project" value="TreeGrafter"/>
</dbReference>
<dbReference type="InterPro" id="IPR045886">
    <property type="entry name" value="ThiF/MoeB/HesA"/>
</dbReference>
<dbReference type="CDD" id="cd00757">
    <property type="entry name" value="ThiF_MoeB_HesA_family"/>
    <property type="match status" value="1"/>
</dbReference>
<evidence type="ECO:0000313" key="2">
    <source>
        <dbReference type="EMBL" id="AKP64359.1"/>
    </source>
</evidence>
<dbReference type="Gene3D" id="3.40.50.720">
    <property type="entry name" value="NAD(P)-binding Rossmann-like Domain"/>
    <property type="match status" value="1"/>
</dbReference>